<name>A0A840SKG6_9RHOB</name>
<evidence type="ECO:0000313" key="4">
    <source>
        <dbReference type="EMBL" id="MBB5221135.1"/>
    </source>
</evidence>
<dbReference type="GO" id="GO:0005509">
    <property type="term" value="F:calcium ion binding"/>
    <property type="evidence" value="ECO:0007669"/>
    <property type="project" value="InterPro"/>
</dbReference>
<evidence type="ECO:0000256" key="3">
    <source>
        <dbReference type="SAM" id="MobiDB-lite"/>
    </source>
</evidence>
<dbReference type="PROSITE" id="PS00330">
    <property type="entry name" value="HEMOLYSIN_CALCIUM"/>
    <property type="match status" value="2"/>
</dbReference>
<dbReference type="PRINTS" id="PR00313">
    <property type="entry name" value="CABNDNGRPT"/>
</dbReference>
<dbReference type="Pfam" id="PF00353">
    <property type="entry name" value="HemolysinCabind"/>
    <property type="match status" value="3"/>
</dbReference>
<comment type="subcellular location">
    <subcellularLocation>
        <location evidence="1">Secreted</location>
    </subcellularLocation>
</comment>
<dbReference type="PANTHER" id="PTHR38340">
    <property type="entry name" value="S-LAYER PROTEIN"/>
    <property type="match status" value="1"/>
</dbReference>
<dbReference type="Proteomes" id="UP000549457">
    <property type="component" value="Unassembled WGS sequence"/>
</dbReference>
<dbReference type="RefSeq" id="WP_184147536.1">
    <property type="nucleotide sequence ID" value="NZ_JACHFM010000001.1"/>
</dbReference>
<keyword evidence="5" id="KW-1185">Reference proteome</keyword>
<dbReference type="GO" id="GO:0005576">
    <property type="term" value="C:extracellular region"/>
    <property type="evidence" value="ECO:0007669"/>
    <property type="project" value="UniProtKB-SubCell"/>
</dbReference>
<evidence type="ECO:0008006" key="6">
    <source>
        <dbReference type="Google" id="ProtNLM"/>
    </source>
</evidence>
<dbReference type="Gene3D" id="2.150.10.10">
    <property type="entry name" value="Serralysin-like metalloprotease, C-terminal"/>
    <property type="match status" value="2"/>
</dbReference>
<dbReference type="SUPFAM" id="SSF51120">
    <property type="entry name" value="beta-Roll"/>
    <property type="match status" value="2"/>
</dbReference>
<protein>
    <recommendedName>
        <fullName evidence="6">Calcium-binding protein</fullName>
    </recommendedName>
</protein>
<gene>
    <name evidence="4" type="ORF">HNP73_001056</name>
</gene>
<feature type="compositionally biased region" description="Basic and acidic residues" evidence="3">
    <location>
        <begin position="35"/>
        <end position="44"/>
    </location>
</feature>
<dbReference type="InterPro" id="IPR050557">
    <property type="entry name" value="RTX_toxin/Mannuronan_C5-epim"/>
</dbReference>
<dbReference type="EMBL" id="JACHFM010000001">
    <property type="protein sequence ID" value="MBB5221135.1"/>
    <property type="molecule type" value="Genomic_DNA"/>
</dbReference>
<proteinExistence type="predicted"/>
<evidence type="ECO:0000256" key="1">
    <source>
        <dbReference type="ARBA" id="ARBA00004613"/>
    </source>
</evidence>
<dbReference type="InterPro" id="IPR011049">
    <property type="entry name" value="Serralysin-like_metalloprot_C"/>
</dbReference>
<reference evidence="4 5" key="1">
    <citation type="submission" date="2020-08" db="EMBL/GenBank/DDBJ databases">
        <title>Genomic Encyclopedia of Type Strains, Phase IV (KMG-IV): sequencing the most valuable type-strain genomes for metagenomic binning, comparative biology and taxonomic classification.</title>
        <authorList>
            <person name="Goeker M."/>
        </authorList>
    </citation>
    <scope>NUCLEOTIDE SEQUENCE [LARGE SCALE GENOMIC DNA]</scope>
    <source>
        <strain evidence="4 5">DSM 101730</strain>
    </source>
</reference>
<sequence>MSLIDGTAGNDRITPEFVSKGVVGTPSPFPSDGQDELHGHGGHDFLRAGGGDDSIFGDDLRSELGNDTLDGGTGADALYGGKGNDVYIVDNLGDQAYEVVGGTAGGIDRVQSATIDVDLNHYENGFGLENAMLLGTKALNATGTSVRNVLTGNGAANLLQGMAGNDTVLGGGGNDTLVGGSGNDSLDGQPGADVVQGGAGNDTLLGGPGGDTLVGGAGSDVFSFGKLIGSVPGAMDEIFGEGGVPAFEGAGGAAGDRFDMSHIDANTTAAGQQGFVFGGTGKGHISLVDSGMDTIVRANMDNDAAFEFQLIIHDGNVRASAYTAADFILDVV</sequence>
<evidence type="ECO:0000256" key="2">
    <source>
        <dbReference type="ARBA" id="ARBA00022525"/>
    </source>
</evidence>
<feature type="region of interest" description="Disordered" evidence="3">
    <location>
        <begin position="1"/>
        <end position="44"/>
    </location>
</feature>
<comment type="caution">
    <text evidence="4">The sequence shown here is derived from an EMBL/GenBank/DDBJ whole genome shotgun (WGS) entry which is preliminary data.</text>
</comment>
<keyword evidence="2" id="KW-0964">Secreted</keyword>
<dbReference type="PANTHER" id="PTHR38340:SF1">
    <property type="entry name" value="S-LAYER PROTEIN"/>
    <property type="match status" value="1"/>
</dbReference>
<dbReference type="InterPro" id="IPR018511">
    <property type="entry name" value="Hemolysin-typ_Ca-bd_CS"/>
</dbReference>
<evidence type="ECO:0000313" key="5">
    <source>
        <dbReference type="Proteomes" id="UP000549457"/>
    </source>
</evidence>
<accession>A0A840SKG6</accession>
<dbReference type="AlphaFoldDB" id="A0A840SKG6"/>
<organism evidence="4 5">
    <name type="scientific">Amaricoccus macauensis</name>
    <dbReference type="NCBI Taxonomy" id="57001"/>
    <lineage>
        <taxon>Bacteria</taxon>
        <taxon>Pseudomonadati</taxon>
        <taxon>Pseudomonadota</taxon>
        <taxon>Alphaproteobacteria</taxon>
        <taxon>Rhodobacterales</taxon>
        <taxon>Paracoccaceae</taxon>
        <taxon>Amaricoccus</taxon>
    </lineage>
</organism>
<dbReference type="InterPro" id="IPR001343">
    <property type="entry name" value="Hemolysn_Ca-bd"/>
</dbReference>